<evidence type="ECO:0000256" key="5">
    <source>
        <dbReference type="ARBA" id="ARBA00023136"/>
    </source>
</evidence>
<protein>
    <submittedName>
        <fullName evidence="7">Phospho-N-acetylmuramoyl-pentapeptide-transferase-like</fullName>
        <ecNumber evidence="7">2.7.8.13</ecNumber>
    </submittedName>
</protein>
<feature type="transmembrane region" description="Helical" evidence="6">
    <location>
        <begin position="324"/>
        <end position="344"/>
    </location>
</feature>
<keyword evidence="5 6" id="KW-0472">Membrane</keyword>
<feature type="transmembrane region" description="Helical" evidence="6">
    <location>
        <begin position="554"/>
        <end position="575"/>
    </location>
</feature>
<accession>A0A445I833</accession>
<dbReference type="PANTHER" id="PTHR22926">
    <property type="entry name" value="PHOSPHO-N-ACETYLMURAMOYL-PENTAPEPTIDE-TRANSFERASE"/>
    <property type="match status" value="1"/>
</dbReference>
<evidence type="ECO:0000256" key="4">
    <source>
        <dbReference type="ARBA" id="ARBA00022989"/>
    </source>
</evidence>
<feature type="transmembrane region" description="Helical" evidence="6">
    <location>
        <begin position="478"/>
        <end position="498"/>
    </location>
</feature>
<comment type="subcellular location">
    <subcellularLocation>
        <location evidence="1">Membrane</location>
        <topology evidence="1">Multi-pass membrane protein</topology>
    </subcellularLocation>
</comment>
<dbReference type="AlphaFoldDB" id="A0A445I833"/>
<proteinExistence type="predicted"/>
<organism evidence="7 8">
    <name type="scientific">Glycine soja</name>
    <name type="common">Wild soybean</name>
    <dbReference type="NCBI Taxonomy" id="3848"/>
    <lineage>
        <taxon>Eukaryota</taxon>
        <taxon>Viridiplantae</taxon>
        <taxon>Streptophyta</taxon>
        <taxon>Embryophyta</taxon>
        <taxon>Tracheophyta</taxon>
        <taxon>Spermatophyta</taxon>
        <taxon>Magnoliopsida</taxon>
        <taxon>eudicotyledons</taxon>
        <taxon>Gunneridae</taxon>
        <taxon>Pentapetalae</taxon>
        <taxon>rosids</taxon>
        <taxon>fabids</taxon>
        <taxon>Fabales</taxon>
        <taxon>Fabaceae</taxon>
        <taxon>Papilionoideae</taxon>
        <taxon>50 kb inversion clade</taxon>
        <taxon>NPAAA clade</taxon>
        <taxon>indigoferoid/millettioid clade</taxon>
        <taxon>Phaseoleae</taxon>
        <taxon>Glycine</taxon>
        <taxon>Glycine subgen. Soja</taxon>
    </lineage>
</organism>
<dbReference type="CDD" id="cd06852">
    <property type="entry name" value="GT_MraY"/>
    <property type="match status" value="1"/>
</dbReference>
<gene>
    <name evidence="7" type="ORF">D0Y65_031409</name>
</gene>
<feature type="transmembrane region" description="Helical" evidence="6">
    <location>
        <begin position="425"/>
        <end position="443"/>
    </location>
</feature>
<keyword evidence="2 7" id="KW-0808">Transferase</keyword>
<reference evidence="7 8" key="1">
    <citation type="submission" date="2018-09" db="EMBL/GenBank/DDBJ databases">
        <title>A high-quality reference genome of wild soybean provides a powerful tool to mine soybean genomes.</title>
        <authorList>
            <person name="Xie M."/>
            <person name="Chung C.Y.L."/>
            <person name="Li M.-W."/>
            <person name="Wong F.-L."/>
            <person name="Chan T.-F."/>
            <person name="Lam H.-M."/>
        </authorList>
    </citation>
    <scope>NUCLEOTIDE SEQUENCE [LARGE SCALE GENOMIC DNA]</scope>
    <source>
        <strain evidence="8">cv. W05</strain>
        <tissue evidence="7">Hypocotyl of etiolated seedlings</tissue>
    </source>
</reference>
<feature type="transmembrane region" description="Helical" evidence="6">
    <location>
        <begin position="449"/>
        <end position="466"/>
    </location>
</feature>
<evidence type="ECO:0000313" key="7">
    <source>
        <dbReference type="EMBL" id="RZB82210.1"/>
    </source>
</evidence>
<feature type="transmembrane region" description="Helical" evidence="6">
    <location>
        <begin position="504"/>
        <end position="523"/>
    </location>
</feature>
<keyword evidence="4 6" id="KW-1133">Transmembrane helix</keyword>
<evidence type="ECO:0000256" key="3">
    <source>
        <dbReference type="ARBA" id="ARBA00022692"/>
    </source>
</evidence>
<dbReference type="GO" id="GO:0008963">
    <property type="term" value="F:phospho-N-acetylmuramoyl-pentapeptide-transferase activity"/>
    <property type="evidence" value="ECO:0007669"/>
    <property type="project" value="InterPro"/>
</dbReference>
<dbReference type="GO" id="GO:0005886">
    <property type="term" value="C:plasma membrane"/>
    <property type="evidence" value="ECO:0007669"/>
    <property type="project" value="TreeGrafter"/>
</dbReference>
<evidence type="ECO:0000313" key="8">
    <source>
        <dbReference type="Proteomes" id="UP000289340"/>
    </source>
</evidence>
<evidence type="ECO:0000256" key="6">
    <source>
        <dbReference type="SAM" id="Phobius"/>
    </source>
</evidence>
<dbReference type="Pfam" id="PF00953">
    <property type="entry name" value="Glycos_transf_4"/>
    <property type="match status" value="1"/>
</dbReference>
<sequence>MISKCRHLTISLSVYIKRLFPYHNMEYARVHSIPLRSKFISCFSSDLLLLQLSLASHCIASMPSHSCILNHHRHRSLPLPLPLHLSRRKRLSLPPTPSLIYSPSSRFDCATLELHPSIIPQNECCFPRNVAPTTTRAFDDDSFDIPMLDYWDADDNSSAYMLSSSDGEDSDGEIFLTPVNDLDLPSVSASNNDALTVAAHRFANLGRGRKKSRTKLGIFITMGLIIVLTLLLLYVDWCAWRIVRLPLSPFYLTRPFLISAILVSFVGYVCVPIFRHFKIIHVIKKQGPARHHMKKTTPTLGGLLFIPVGVVVAHVFAGSSSIEVSGAAGATIGFAAVGLLSDILSLTKNHWRGLPALTEVLLEVAVGTWFSFWLDITSMSSPYGMKMLVPLPLGLVYLGRCYQLLTSFCFVSMGHGVKLADALDGLAGGIAALAFTGMSIAVLPICSDLAIFGASMAGSCVGFLLHNRYKASVFMGNIGSLALGGALAAMAACTGMFFPLLISSGFFIVESLSVIIQVVYFKITKGFPRAWWWRFLRIPPFHYRLQLRGFREPNIVLGAYLISSVLALLGGYVGLVSA</sequence>
<dbReference type="InterPro" id="IPR000715">
    <property type="entry name" value="Glycosyl_transferase_4"/>
</dbReference>
<dbReference type="EMBL" id="QZWG01000011">
    <property type="protein sequence ID" value="RZB82210.1"/>
    <property type="molecule type" value="Genomic_DNA"/>
</dbReference>
<feature type="transmembrane region" description="Helical" evidence="6">
    <location>
        <begin position="356"/>
        <end position="374"/>
    </location>
</feature>
<feature type="transmembrane region" description="Helical" evidence="6">
    <location>
        <begin position="255"/>
        <end position="277"/>
    </location>
</feature>
<feature type="transmembrane region" description="Helical" evidence="6">
    <location>
        <begin position="216"/>
        <end position="235"/>
    </location>
</feature>
<dbReference type="EC" id="2.7.8.13" evidence="7"/>
<keyword evidence="3 6" id="KW-0812">Transmembrane</keyword>
<dbReference type="GO" id="GO:0044038">
    <property type="term" value="P:cell wall macromolecule biosynthetic process"/>
    <property type="evidence" value="ECO:0007669"/>
    <property type="project" value="TreeGrafter"/>
</dbReference>
<dbReference type="GO" id="GO:0071555">
    <property type="term" value="P:cell wall organization"/>
    <property type="evidence" value="ECO:0007669"/>
    <property type="project" value="TreeGrafter"/>
</dbReference>
<dbReference type="InterPro" id="IPR003524">
    <property type="entry name" value="PNAcMuramoyl-5peptid_Trfase"/>
</dbReference>
<comment type="caution">
    <text evidence="7">The sequence shown here is derived from an EMBL/GenBank/DDBJ whole genome shotgun (WGS) entry which is preliminary data.</text>
</comment>
<evidence type="ECO:0000256" key="1">
    <source>
        <dbReference type="ARBA" id="ARBA00004141"/>
    </source>
</evidence>
<dbReference type="Proteomes" id="UP000289340">
    <property type="component" value="Chromosome 11"/>
</dbReference>
<name>A0A445I833_GLYSO</name>
<dbReference type="PANTHER" id="PTHR22926:SF5">
    <property type="entry name" value="PHOSPHO-N-ACETYLMURAMOYL-PENTAPEPTIDE-TRANSFERASE HOMOLOG"/>
    <property type="match status" value="1"/>
</dbReference>
<feature type="transmembrane region" description="Helical" evidence="6">
    <location>
        <begin position="394"/>
        <end position="413"/>
    </location>
</feature>
<keyword evidence="8" id="KW-1185">Reference proteome</keyword>
<feature type="transmembrane region" description="Helical" evidence="6">
    <location>
        <begin position="298"/>
        <end position="318"/>
    </location>
</feature>
<evidence type="ECO:0000256" key="2">
    <source>
        <dbReference type="ARBA" id="ARBA00022679"/>
    </source>
</evidence>